<dbReference type="Pfam" id="PF03706">
    <property type="entry name" value="LPG_synthase_TM"/>
    <property type="match status" value="1"/>
</dbReference>
<accession>A0ABT4TLA4</accession>
<evidence type="ECO:0000256" key="1">
    <source>
        <dbReference type="ARBA" id="ARBA00004651"/>
    </source>
</evidence>
<evidence type="ECO:0000256" key="4">
    <source>
        <dbReference type="ARBA" id="ARBA00022989"/>
    </source>
</evidence>
<evidence type="ECO:0000256" key="6">
    <source>
        <dbReference type="SAM" id="Phobius"/>
    </source>
</evidence>
<keyword evidence="8" id="KW-1185">Reference proteome</keyword>
<evidence type="ECO:0000256" key="2">
    <source>
        <dbReference type="ARBA" id="ARBA00022475"/>
    </source>
</evidence>
<organism evidence="7 8">
    <name type="scientific">Nocardiopsis suaedae</name>
    <dbReference type="NCBI Taxonomy" id="3018444"/>
    <lineage>
        <taxon>Bacteria</taxon>
        <taxon>Bacillati</taxon>
        <taxon>Actinomycetota</taxon>
        <taxon>Actinomycetes</taxon>
        <taxon>Streptosporangiales</taxon>
        <taxon>Nocardiopsidaceae</taxon>
        <taxon>Nocardiopsis</taxon>
    </lineage>
</organism>
<feature type="transmembrane region" description="Helical" evidence="6">
    <location>
        <begin position="198"/>
        <end position="220"/>
    </location>
</feature>
<comment type="caution">
    <text evidence="7">The sequence shown here is derived from an EMBL/GenBank/DDBJ whole genome shotgun (WGS) entry which is preliminary data.</text>
</comment>
<keyword evidence="5 6" id="KW-0472">Membrane</keyword>
<evidence type="ECO:0000313" key="7">
    <source>
        <dbReference type="EMBL" id="MDA2805488.1"/>
    </source>
</evidence>
<comment type="subcellular location">
    <subcellularLocation>
        <location evidence="1">Cell membrane</location>
        <topology evidence="1">Multi-pass membrane protein</topology>
    </subcellularLocation>
</comment>
<dbReference type="RefSeq" id="WP_270678137.1">
    <property type="nucleotide sequence ID" value="NZ_JAQFWP010000021.1"/>
</dbReference>
<dbReference type="EMBL" id="JAQFWP010000021">
    <property type="protein sequence ID" value="MDA2805488.1"/>
    <property type="molecule type" value="Genomic_DNA"/>
</dbReference>
<keyword evidence="2" id="KW-1003">Cell membrane</keyword>
<sequence>MPSLLARVRSDRRVRLAVLAAVLVFAAVALADRWDEARGALAALPLWALPASLACALAALGGQMMAWRALLAGLGSPLPAATAARAMFVGQLGKYLPGSVWAFAAQVELARDHEVPRHRGAAATAQAVAVTLAANLAVAAATLPFASEEATRRWWWALLLAPVLLAALYPRVVEAVLGTAMRLLKRPVEVRVDGRATAAALGWTLAAWIPLSLHIGVLVAGADGAGWRALPIAAGAYALAWTLGVLFVIAPAGVGVRELVLVVALSPVLTPGAALVVAALSRLVMTAADLSAAGLAGWAGRSIRAQG</sequence>
<reference evidence="7" key="1">
    <citation type="submission" date="2023-01" db="EMBL/GenBank/DDBJ databases">
        <title>Draft genome sequence of Nocardiopsis sp. LSu2-4 isolated from halophytes.</title>
        <authorList>
            <person name="Duangmal K."/>
            <person name="Chantavorakit T."/>
        </authorList>
    </citation>
    <scope>NUCLEOTIDE SEQUENCE</scope>
    <source>
        <strain evidence="7">LSu2-4</strain>
    </source>
</reference>
<protein>
    <submittedName>
        <fullName evidence="7">Lysylphosphatidylglycerol synthase domain-containing protein</fullName>
    </submittedName>
</protein>
<name>A0ABT4TLA4_9ACTN</name>
<feature type="transmembrane region" description="Helical" evidence="6">
    <location>
        <begin position="259"/>
        <end position="280"/>
    </location>
</feature>
<feature type="transmembrane region" description="Helical" evidence="6">
    <location>
        <begin position="41"/>
        <end position="60"/>
    </location>
</feature>
<keyword evidence="4 6" id="KW-1133">Transmembrane helix</keyword>
<keyword evidence="3 6" id="KW-0812">Transmembrane</keyword>
<gene>
    <name evidence="7" type="ORF">O4U47_13280</name>
</gene>
<evidence type="ECO:0000313" key="8">
    <source>
        <dbReference type="Proteomes" id="UP001165685"/>
    </source>
</evidence>
<feature type="transmembrane region" description="Helical" evidence="6">
    <location>
        <begin position="154"/>
        <end position="177"/>
    </location>
</feature>
<evidence type="ECO:0000256" key="3">
    <source>
        <dbReference type="ARBA" id="ARBA00022692"/>
    </source>
</evidence>
<feature type="transmembrane region" description="Helical" evidence="6">
    <location>
        <begin position="232"/>
        <end position="252"/>
    </location>
</feature>
<dbReference type="InterPro" id="IPR022791">
    <property type="entry name" value="L-PG_synthase/AglD"/>
</dbReference>
<feature type="transmembrane region" description="Helical" evidence="6">
    <location>
        <begin position="121"/>
        <end position="142"/>
    </location>
</feature>
<proteinExistence type="predicted"/>
<dbReference type="Proteomes" id="UP001165685">
    <property type="component" value="Unassembled WGS sequence"/>
</dbReference>
<evidence type="ECO:0000256" key="5">
    <source>
        <dbReference type="ARBA" id="ARBA00023136"/>
    </source>
</evidence>